<proteinExistence type="predicted"/>
<gene>
    <name evidence="2" type="ORF">PIB30_091134</name>
</gene>
<keyword evidence="3" id="KW-1185">Reference proteome</keyword>
<evidence type="ECO:0000313" key="3">
    <source>
        <dbReference type="Proteomes" id="UP001341840"/>
    </source>
</evidence>
<organism evidence="2 3">
    <name type="scientific">Stylosanthes scabra</name>
    <dbReference type="NCBI Taxonomy" id="79078"/>
    <lineage>
        <taxon>Eukaryota</taxon>
        <taxon>Viridiplantae</taxon>
        <taxon>Streptophyta</taxon>
        <taxon>Embryophyta</taxon>
        <taxon>Tracheophyta</taxon>
        <taxon>Spermatophyta</taxon>
        <taxon>Magnoliopsida</taxon>
        <taxon>eudicotyledons</taxon>
        <taxon>Gunneridae</taxon>
        <taxon>Pentapetalae</taxon>
        <taxon>rosids</taxon>
        <taxon>fabids</taxon>
        <taxon>Fabales</taxon>
        <taxon>Fabaceae</taxon>
        <taxon>Papilionoideae</taxon>
        <taxon>50 kb inversion clade</taxon>
        <taxon>dalbergioids sensu lato</taxon>
        <taxon>Dalbergieae</taxon>
        <taxon>Pterocarpus clade</taxon>
        <taxon>Stylosanthes</taxon>
    </lineage>
</organism>
<evidence type="ECO:0000313" key="2">
    <source>
        <dbReference type="EMBL" id="MED6127751.1"/>
    </source>
</evidence>
<feature type="region of interest" description="Disordered" evidence="1">
    <location>
        <begin position="182"/>
        <end position="212"/>
    </location>
</feature>
<dbReference type="Proteomes" id="UP001341840">
    <property type="component" value="Unassembled WGS sequence"/>
</dbReference>
<evidence type="ECO:0000256" key="1">
    <source>
        <dbReference type="SAM" id="MobiDB-lite"/>
    </source>
</evidence>
<comment type="caution">
    <text evidence="2">The sequence shown here is derived from an EMBL/GenBank/DDBJ whole genome shotgun (WGS) entry which is preliminary data.</text>
</comment>
<protein>
    <submittedName>
        <fullName evidence="2">Uncharacterized protein</fullName>
    </submittedName>
</protein>
<reference evidence="2 3" key="1">
    <citation type="journal article" date="2023" name="Plants (Basel)">
        <title>Bridging the Gap: Combining Genomics and Transcriptomics Approaches to Understand Stylosanthes scabra, an Orphan Legume from the Brazilian Caatinga.</title>
        <authorList>
            <person name="Ferreira-Neto J.R.C."/>
            <person name="da Silva M.D."/>
            <person name="Binneck E."/>
            <person name="de Melo N.F."/>
            <person name="da Silva R.H."/>
            <person name="de Melo A.L.T.M."/>
            <person name="Pandolfi V."/>
            <person name="Bustamante F.O."/>
            <person name="Brasileiro-Vidal A.C."/>
            <person name="Benko-Iseppon A.M."/>
        </authorList>
    </citation>
    <scope>NUCLEOTIDE SEQUENCE [LARGE SCALE GENOMIC DNA]</scope>
    <source>
        <tissue evidence="2">Leaves</tissue>
    </source>
</reference>
<sequence length="212" mass="23324">MGWLGIREDKIGEAVEGEAAQVLGRGICSWTICVNCDSVEKLLAEGNQIREHMKGGEAELGISYSLGDDELSDCSSKFDMTASSSDEDGEFVGRRGEKRHCEEAEIPEGGTTSGEGGWTALVSAADFVGKVFENKEKAYNAYKEFTLPRGFGVRKGDVGRSEGVIVWRNFFYHRQGRSSAKHYDRVDRVSEGGEARERNGLQGIAEDRLRQS</sequence>
<name>A0ABU6RUD8_9FABA</name>
<dbReference type="EMBL" id="JASCZI010032009">
    <property type="protein sequence ID" value="MED6127751.1"/>
    <property type="molecule type" value="Genomic_DNA"/>
</dbReference>
<accession>A0ABU6RUD8</accession>